<keyword evidence="2" id="KW-1185">Reference proteome</keyword>
<evidence type="ECO:0000313" key="2">
    <source>
        <dbReference type="Proteomes" id="UP001163046"/>
    </source>
</evidence>
<proteinExistence type="predicted"/>
<name>A0A9X0D132_9CNID</name>
<sequence length="101" mass="11501">MLCRGQEGEGHEVCAHVPRENKKPSCNCSAEFKKFLDCFKNFTLGKCYGDYLKNPHNMREPMERMVDMKAGFITSGGYCVESLIPARQNRAAKKHHRHAAL</sequence>
<reference evidence="1" key="1">
    <citation type="submission" date="2023-01" db="EMBL/GenBank/DDBJ databases">
        <title>Genome assembly of the deep-sea coral Lophelia pertusa.</title>
        <authorList>
            <person name="Herrera S."/>
            <person name="Cordes E."/>
        </authorList>
    </citation>
    <scope>NUCLEOTIDE SEQUENCE</scope>
    <source>
        <strain evidence="1">USNM1676648</strain>
        <tissue evidence="1">Polyp</tissue>
    </source>
</reference>
<gene>
    <name evidence="1" type="ORF">OS493_031726</name>
</gene>
<organism evidence="1 2">
    <name type="scientific">Desmophyllum pertusum</name>
    <dbReference type="NCBI Taxonomy" id="174260"/>
    <lineage>
        <taxon>Eukaryota</taxon>
        <taxon>Metazoa</taxon>
        <taxon>Cnidaria</taxon>
        <taxon>Anthozoa</taxon>
        <taxon>Hexacorallia</taxon>
        <taxon>Scleractinia</taxon>
        <taxon>Caryophylliina</taxon>
        <taxon>Caryophylliidae</taxon>
        <taxon>Desmophyllum</taxon>
    </lineage>
</organism>
<dbReference type="EMBL" id="MU825910">
    <property type="protein sequence ID" value="KAJ7382950.1"/>
    <property type="molecule type" value="Genomic_DNA"/>
</dbReference>
<dbReference type="Proteomes" id="UP001163046">
    <property type="component" value="Unassembled WGS sequence"/>
</dbReference>
<dbReference type="OrthoDB" id="5962150at2759"/>
<comment type="caution">
    <text evidence="1">The sequence shown here is derived from an EMBL/GenBank/DDBJ whole genome shotgun (WGS) entry which is preliminary data.</text>
</comment>
<dbReference type="AlphaFoldDB" id="A0A9X0D132"/>
<protein>
    <submittedName>
        <fullName evidence="1">Uncharacterized protein</fullName>
    </submittedName>
</protein>
<accession>A0A9X0D132</accession>
<evidence type="ECO:0000313" key="1">
    <source>
        <dbReference type="EMBL" id="KAJ7382950.1"/>
    </source>
</evidence>